<reference evidence="1 2" key="1">
    <citation type="submission" date="2020-02" db="EMBL/GenBank/DDBJ databases">
        <title>Sequencing the genomes of 1000 actinobacteria strains.</title>
        <authorList>
            <person name="Klenk H.-P."/>
        </authorList>
    </citation>
    <scope>NUCLEOTIDE SEQUENCE [LARGE SCALE GENOMIC DNA]</scope>
    <source>
        <strain evidence="1 2">DSM 45201</strain>
    </source>
</reference>
<accession>A0A846LV93</accession>
<comment type="caution">
    <text evidence="1">The sequence shown here is derived from an EMBL/GenBank/DDBJ whole genome shotgun (WGS) entry which is preliminary data.</text>
</comment>
<protein>
    <submittedName>
        <fullName evidence="1">Uncharacterized protein</fullName>
    </submittedName>
</protein>
<gene>
    <name evidence="1" type="ORF">FB380_003896</name>
</gene>
<evidence type="ECO:0000313" key="1">
    <source>
        <dbReference type="EMBL" id="NIH69408.1"/>
    </source>
</evidence>
<dbReference type="Proteomes" id="UP000552836">
    <property type="component" value="Unassembled WGS sequence"/>
</dbReference>
<name>A0A846LV93_9ACTN</name>
<sequence>MTVVDGAGRRHLEMRWDHAGSAVVAFPSSGTGLTSRAA</sequence>
<evidence type="ECO:0000313" key="2">
    <source>
        <dbReference type="Proteomes" id="UP000552836"/>
    </source>
</evidence>
<dbReference type="EMBL" id="JAAMPA010000002">
    <property type="protein sequence ID" value="NIH69408.1"/>
    <property type="molecule type" value="Genomic_DNA"/>
</dbReference>
<proteinExistence type="predicted"/>
<organism evidence="1 2">
    <name type="scientific">Modestobacter marinus</name>
    <dbReference type="NCBI Taxonomy" id="477641"/>
    <lineage>
        <taxon>Bacteria</taxon>
        <taxon>Bacillati</taxon>
        <taxon>Actinomycetota</taxon>
        <taxon>Actinomycetes</taxon>
        <taxon>Geodermatophilales</taxon>
        <taxon>Geodermatophilaceae</taxon>
        <taxon>Modestobacter</taxon>
    </lineage>
</organism>
<dbReference type="AlphaFoldDB" id="A0A846LV93"/>